<dbReference type="AlphaFoldDB" id="A0A9P0QFA1"/>
<dbReference type="Proteomes" id="UP001152888">
    <property type="component" value="Unassembled WGS sequence"/>
</dbReference>
<organism evidence="1 2">
    <name type="scientific">Acanthoscelides obtectus</name>
    <name type="common">Bean weevil</name>
    <name type="synonym">Bruchus obtectus</name>
    <dbReference type="NCBI Taxonomy" id="200917"/>
    <lineage>
        <taxon>Eukaryota</taxon>
        <taxon>Metazoa</taxon>
        <taxon>Ecdysozoa</taxon>
        <taxon>Arthropoda</taxon>
        <taxon>Hexapoda</taxon>
        <taxon>Insecta</taxon>
        <taxon>Pterygota</taxon>
        <taxon>Neoptera</taxon>
        <taxon>Endopterygota</taxon>
        <taxon>Coleoptera</taxon>
        <taxon>Polyphaga</taxon>
        <taxon>Cucujiformia</taxon>
        <taxon>Chrysomeloidea</taxon>
        <taxon>Chrysomelidae</taxon>
        <taxon>Bruchinae</taxon>
        <taxon>Bruchini</taxon>
        <taxon>Acanthoscelides</taxon>
    </lineage>
</organism>
<reference evidence="1" key="1">
    <citation type="submission" date="2022-03" db="EMBL/GenBank/DDBJ databases">
        <authorList>
            <person name="Sayadi A."/>
        </authorList>
    </citation>
    <scope>NUCLEOTIDE SEQUENCE</scope>
</reference>
<proteinExistence type="predicted"/>
<gene>
    <name evidence="1" type="ORF">ACAOBT_LOCUS36837</name>
</gene>
<accession>A0A9P0QFA1</accession>
<evidence type="ECO:0000313" key="2">
    <source>
        <dbReference type="Proteomes" id="UP001152888"/>
    </source>
</evidence>
<comment type="caution">
    <text evidence="1">The sequence shown here is derived from an EMBL/GenBank/DDBJ whole genome shotgun (WGS) entry which is preliminary data.</text>
</comment>
<evidence type="ECO:0000313" key="1">
    <source>
        <dbReference type="EMBL" id="CAH2018788.1"/>
    </source>
</evidence>
<sequence length="78" mass="8463">MSDVVTSPLFEAYTDFSHCGHDRASFIWIRGKHGVTAGSVSIENFISLPTPTAENKKITKKGKIQGSISFTGGRDYIG</sequence>
<dbReference type="EMBL" id="CAKOFQ010009952">
    <property type="protein sequence ID" value="CAH2018788.1"/>
    <property type="molecule type" value="Genomic_DNA"/>
</dbReference>
<name>A0A9P0QFA1_ACAOB</name>
<protein>
    <submittedName>
        <fullName evidence="1">Uncharacterized protein</fullName>
    </submittedName>
</protein>
<keyword evidence="2" id="KW-1185">Reference proteome</keyword>